<evidence type="ECO:0000313" key="8">
    <source>
        <dbReference type="Proteomes" id="UP001317001"/>
    </source>
</evidence>
<evidence type="ECO:0000256" key="4">
    <source>
        <dbReference type="ARBA" id="ARBA00022989"/>
    </source>
</evidence>
<evidence type="ECO:0000256" key="5">
    <source>
        <dbReference type="ARBA" id="ARBA00023136"/>
    </source>
</evidence>
<evidence type="ECO:0000256" key="3">
    <source>
        <dbReference type="ARBA" id="ARBA00022692"/>
    </source>
</evidence>
<proteinExistence type="predicted"/>
<name>A0ABY5NQ15_9FLAO</name>
<dbReference type="PANTHER" id="PTHR30294">
    <property type="entry name" value="MEMBRANE COMPONENT OF ABC TRANSPORTER YHHJ-RELATED"/>
    <property type="match status" value="1"/>
</dbReference>
<dbReference type="Pfam" id="PF12679">
    <property type="entry name" value="ABC2_membrane_2"/>
    <property type="match status" value="1"/>
</dbReference>
<keyword evidence="3 6" id="KW-0812">Transmembrane</keyword>
<organism evidence="7 8">
    <name type="scientific">Paenimyroides aestuarii</name>
    <dbReference type="NCBI Taxonomy" id="2968490"/>
    <lineage>
        <taxon>Bacteria</taxon>
        <taxon>Pseudomonadati</taxon>
        <taxon>Bacteroidota</taxon>
        <taxon>Flavobacteriia</taxon>
        <taxon>Flavobacteriales</taxon>
        <taxon>Flavobacteriaceae</taxon>
        <taxon>Paenimyroides</taxon>
    </lineage>
</organism>
<evidence type="ECO:0000256" key="2">
    <source>
        <dbReference type="ARBA" id="ARBA00022475"/>
    </source>
</evidence>
<feature type="transmembrane region" description="Helical" evidence="6">
    <location>
        <begin position="56"/>
        <end position="74"/>
    </location>
</feature>
<feature type="transmembrane region" description="Helical" evidence="6">
    <location>
        <begin position="218"/>
        <end position="236"/>
    </location>
</feature>
<feature type="transmembrane region" description="Helical" evidence="6">
    <location>
        <begin position="12"/>
        <end position="36"/>
    </location>
</feature>
<feature type="transmembrane region" description="Helical" evidence="6">
    <location>
        <begin position="140"/>
        <end position="158"/>
    </location>
</feature>
<evidence type="ECO:0000313" key="7">
    <source>
        <dbReference type="EMBL" id="UUV20649.1"/>
    </source>
</evidence>
<dbReference type="Proteomes" id="UP001317001">
    <property type="component" value="Chromosome"/>
</dbReference>
<dbReference type="RefSeq" id="WP_257498552.1">
    <property type="nucleotide sequence ID" value="NZ_CP102382.1"/>
</dbReference>
<sequence>MKALLLREIKSFFGSLTGYLVIAVFLILNGIFLWIVDGSYNILQSGYNDLTPFFQLAPLVLLLLIPAITMKSISDERKQGTIELLVTKPLSLNQIVTGKFLGAFLLVVIAILPTLLYIIILNPYGLPAGNMDMGSTIGSYLGLLFLMAAYTSIGIFCSSLSENQIVAFITAVVICFVLYMGFDQLAELFKSSATIIEKVGMSYHFKSMSRGVIDTRDVIYFVSLTIFFLMATVFNLKSVRK</sequence>
<gene>
    <name evidence="7" type="primary">gldF</name>
    <name evidence="7" type="ORF">NPX36_09860</name>
</gene>
<dbReference type="EMBL" id="CP102382">
    <property type="protein sequence ID" value="UUV20649.1"/>
    <property type="molecule type" value="Genomic_DNA"/>
</dbReference>
<keyword evidence="2" id="KW-1003">Cell membrane</keyword>
<dbReference type="InterPro" id="IPR019860">
    <property type="entry name" value="Motility-assoc_ABC_perm_GldF"/>
</dbReference>
<feature type="transmembrane region" description="Helical" evidence="6">
    <location>
        <begin position="95"/>
        <end position="120"/>
    </location>
</feature>
<dbReference type="InterPro" id="IPR051449">
    <property type="entry name" value="ABC-2_transporter_component"/>
</dbReference>
<dbReference type="NCBIfam" id="TIGR03518">
    <property type="entry name" value="ABC_perm_GldF"/>
    <property type="match status" value="1"/>
</dbReference>
<protein>
    <submittedName>
        <fullName evidence="7">Gliding motility-associated ABC transporter permease subunit GldF</fullName>
    </submittedName>
</protein>
<keyword evidence="5 6" id="KW-0472">Membrane</keyword>
<evidence type="ECO:0000256" key="6">
    <source>
        <dbReference type="SAM" id="Phobius"/>
    </source>
</evidence>
<keyword evidence="4 6" id="KW-1133">Transmembrane helix</keyword>
<comment type="subcellular location">
    <subcellularLocation>
        <location evidence="1">Cell membrane</location>
        <topology evidence="1">Multi-pass membrane protein</topology>
    </subcellularLocation>
</comment>
<dbReference type="PANTHER" id="PTHR30294:SF29">
    <property type="entry name" value="MULTIDRUG ABC TRANSPORTER PERMEASE YBHS-RELATED"/>
    <property type="match status" value="1"/>
</dbReference>
<accession>A0ABY5NQ15</accession>
<keyword evidence="8" id="KW-1185">Reference proteome</keyword>
<reference evidence="7 8" key="1">
    <citation type="submission" date="2022-08" db="EMBL/GenBank/DDBJ databases">
        <title>Myroides zhujiangensis sp. nov., a novel bacterium isolated from sediment in the Pearl River Estuary.</title>
        <authorList>
            <person name="Cui L."/>
        </authorList>
    </citation>
    <scope>NUCLEOTIDE SEQUENCE [LARGE SCALE GENOMIC DNA]</scope>
    <source>
        <strain evidence="7 8">SCSIO 72103</strain>
    </source>
</reference>
<evidence type="ECO:0000256" key="1">
    <source>
        <dbReference type="ARBA" id="ARBA00004651"/>
    </source>
</evidence>
<feature type="transmembrane region" description="Helical" evidence="6">
    <location>
        <begin position="165"/>
        <end position="182"/>
    </location>
</feature>